<dbReference type="PROSITE" id="PS51722">
    <property type="entry name" value="G_TR_2"/>
    <property type="match status" value="1"/>
</dbReference>
<comment type="similarity">
    <text evidence="2 7">Belongs to the TRAFAC class translation factor GTPase superfamily. Classic translation factor GTPase family. PrfC subfamily.</text>
</comment>
<gene>
    <name evidence="7" type="primary">prfC</name>
    <name evidence="10" type="ORF">H0264_10170</name>
</gene>
<keyword evidence="6 7" id="KW-0342">GTP-binding</keyword>
<evidence type="ECO:0000256" key="1">
    <source>
        <dbReference type="ARBA" id="ARBA00004496"/>
    </source>
</evidence>
<protein>
    <recommendedName>
        <fullName evidence="7 8">Peptide chain release factor 3</fullName>
        <shortName evidence="7">RF-3</shortName>
    </recommendedName>
</protein>
<evidence type="ECO:0000256" key="5">
    <source>
        <dbReference type="ARBA" id="ARBA00022917"/>
    </source>
</evidence>
<dbReference type="CDD" id="cd04169">
    <property type="entry name" value="RF3"/>
    <property type="match status" value="1"/>
</dbReference>
<dbReference type="InterPro" id="IPR027417">
    <property type="entry name" value="P-loop_NTPase"/>
</dbReference>
<dbReference type="Pfam" id="PF22042">
    <property type="entry name" value="EF-G_D2"/>
    <property type="match status" value="1"/>
</dbReference>
<dbReference type="GO" id="GO:0003924">
    <property type="term" value="F:GTPase activity"/>
    <property type="evidence" value="ECO:0007669"/>
    <property type="project" value="InterPro"/>
</dbReference>
<dbReference type="PRINTS" id="PR00315">
    <property type="entry name" value="ELONGATNFCT"/>
</dbReference>
<dbReference type="GO" id="GO:0016150">
    <property type="term" value="F:translation release factor activity, codon nonspecific"/>
    <property type="evidence" value="ECO:0007669"/>
    <property type="project" value="TreeGrafter"/>
</dbReference>
<keyword evidence="11" id="KW-1185">Reference proteome</keyword>
<evidence type="ECO:0000256" key="3">
    <source>
        <dbReference type="ARBA" id="ARBA00022490"/>
    </source>
</evidence>
<sequence length="542" mass="59000">MSSPNTDATTAPASGRLADEVSRRRTFAVISHPDAGKSTLTEALALHAKVISEAGAIHGKSGRKSTVSDWMEMEKARGISVSSTALQFEYGDCVINLVDTPGHSDFSEDTYRVLTAVDAAVMLIDAAKGLEPQTLKLFQVARDRGIPVITVINKWDRPGREPLELLDEITDRIGLTPTPLFLPVGIAGDFRGLLRRGEDGAATEYINFTRTAGGATIAPEEHYSPEQAAEKEGEVWTTAAEESELLSAAGQDHDQELFLAGHTSPVIYASAMLNFGVRQLLETLVELAPAPRSRKDVNGNQRETTDPFSAVIFKVQAGMDTAHRDRLAFMRIVSGEFERGMVVTHAQTGRPFATKYALTVFGRERTTVDTAYPGDVVGLVNATALAPGHTLFVDKKVQFPPIPSFAPEHFAILRAQSAGKYKQFRKAIDQLDSEGVVQVLRNDVRGDASPVLAAVGPMQFEVVTARMLGEYNVETNLDNLPYQLARRTDAESAPELARQRGVEVFTRTDGVMLALFGDKWKLAYVQKEHPNLTLEPLVAGAE</sequence>
<comment type="function">
    <text evidence="7">Increases the formation of ribosomal termination complexes and stimulates activities of RF-1 and RF-2. It binds guanine nucleotides and has strong preference for UGA stop codons. It may interact directly with the ribosome. The stimulation of RF-1 and RF-2 is significantly reduced by GTP and GDP, but not by GMP.</text>
</comment>
<dbReference type="GO" id="GO:0005525">
    <property type="term" value="F:GTP binding"/>
    <property type="evidence" value="ECO:0007669"/>
    <property type="project" value="UniProtKB-UniRule"/>
</dbReference>
<dbReference type="NCBIfam" id="TIGR00231">
    <property type="entry name" value="small_GTP"/>
    <property type="match status" value="1"/>
</dbReference>
<evidence type="ECO:0000256" key="7">
    <source>
        <dbReference type="HAMAP-Rule" id="MF_00072"/>
    </source>
</evidence>
<dbReference type="EMBL" id="CP059399">
    <property type="protein sequence ID" value="QLY32569.1"/>
    <property type="molecule type" value="Genomic_DNA"/>
</dbReference>
<dbReference type="InterPro" id="IPR000795">
    <property type="entry name" value="T_Tr_GTP-bd_dom"/>
</dbReference>
<reference evidence="10 11" key="1">
    <citation type="submission" date="2020-07" db="EMBL/GenBank/DDBJ databases">
        <authorList>
            <person name="Zhuang K."/>
            <person name="Ran Y."/>
        </authorList>
    </citation>
    <scope>NUCLEOTIDE SEQUENCE [LARGE SCALE GENOMIC DNA]</scope>
    <source>
        <strain evidence="10 11">WCH-YHL-001</strain>
    </source>
</reference>
<evidence type="ECO:0000313" key="10">
    <source>
        <dbReference type="EMBL" id="QLY32569.1"/>
    </source>
</evidence>
<dbReference type="KEGG" id="nhu:H0264_10170"/>
<feature type="binding site" evidence="7">
    <location>
        <begin position="99"/>
        <end position="103"/>
    </location>
    <ligand>
        <name>GTP</name>
        <dbReference type="ChEBI" id="CHEBI:37565"/>
    </ligand>
</feature>
<dbReference type="PANTHER" id="PTHR43556:SF2">
    <property type="entry name" value="PEPTIDE CHAIN RELEASE FACTOR RF3"/>
    <property type="match status" value="1"/>
</dbReference>
<dbReference type="Gene3D" id="2.40.30.10">
    <property type="entry name" value="Translation factors"/>
    <property type="match status" value="1"/>
</dbReference>
<keyword evidence="4 7" id="KW-0547">Nucleotide-binding</keyword>
<evidence type="ECO:0000256" key="8">
    <source>
        <dbReference type="NCBIfam" id="TIGR00503"/>
    </source>
</evidence>
<dbReference type="PROSITE" id="PS00301">
    <property type="entry name" value="G_TR_1"/>
    <property type="match status" value="1"/>
</dbReference>
<dbReference type="FunFam" id="3.40.50.300:FF:000542">
    <property type="entry name" value="Peptide chain release factor 3"/>
    <property type="match status" value="1"/>
</dbReference>
<keyword evidence="5 7" id="KW-0648">Protein biosynthesis</keyword>
<proteinExistence type="inferred from homology"/>
<evidence type="ECO:0000256" key="4">
    <source>
        <dbReference type="ARBA" id="ARBA00022741"/>
    </source>
</evidence>
<dbReference type="GO" id="GO:0016149">
    <property type="term" value="F:translation release factor activity, codon specific"/>
    <property type="evidence" value="ECO:0007669"/>
    <property type="project" value="UniProtKB-UniRule"/>
</dbReference>
<dbReference type="Proteomes" id="UP000515512">
    <property type="component" value="Chromosome"/>
</dbReference>
<dbReference type="Gene3D" id="3.40.50.300">
    <property type="entry name" value="P-loop containing nucleotide triphosphate hydrolases"/>
    <property type="match status" value="1"/>
</dbReference>
<dbReference type="RefSeq" id="WP_181583734.1">
    <property type="nucleotide sequence ID" value="NZ_CP059399.1"/>
</dbReference>
<dbReference type="NCBIfam" id="TIGR00503">
    <property type="entry name" value="prfC"/>
    <property type="match status" value="1"/>
</dbReference>
<dbReference type="SUPFAM" id="SSF50447">
    <property type="entry name" value="Translation proteins"/>
    <property type="match status" value="1"/>
</dbReference>
<evidence type="ECO:0000256" key="2">
    <source>
        <dbReference type="ARBA" id="ARBA00009978"/>
    </source>
</evidence>
<evidence type="ECO:0000313" key="11">
    <source>
        <dbReference type="Proteomes" id="UP000515512"/>
    </source>
</evidence>
<dbReference type="NCBIfam" id="NF001964">
    <property type="entry name" value="PRK00741.1"/>
    <property type="match status" value="1"/>
</dbReference>
<evidence type="ECO:0000259" key="9">
    <source>
        <dbReference type="PROSITE" id="PS51722"/>
    </source>
</evidence>
<comment type="subcellular location">
    <subcellularLocation>
        <location evidence="1 7">Cytoplasm</location>
    </subcellularLocation>
</comment>
<dbReference type="InterPro" id="IPR009000">
    <property type="entry name" value="Transl_B-barrel_sf"/>
</dbReference>
<dbReference type="PANTHER" id="PTHR43556">
    <property type="entry name" value="PEPTIDE CHAIN RELEASE FACTOR RF3"/>
    <property type="match status" value="1"/>
</dbReference>
<dbReference type="SUPFAM" id="SSF54980">
    <property type="entry name" value="EF-G C-terminal domain-like"/>
    <property type="match status" value="1"/>
</dbReference>
<evidence type="ECO:0000256" key="6">
    <source>
        <dbReference type="ARBA" id="ARBA00023134"/>
    </source>
</evidence>
<dbReference type="AlphaFoldDB" id="A0A7D6ZZS9"/>
<accession>A0A7D6ZZS9</accession>
<dbReference type="InterPro" id="IPR032090">
    <property type="entry name" value="RF3_C"/>
</dbReference>
<keyword evidence="3 7" id="KW-0963">Cytoplasm</keyword>
<dbReference type="InterPro" id="IPR004548">
    <property type="entry name" value="PrfC"/>
</dbReference>
<feature type="domain" description="Tr-type G" evidence="9">
    <location>
        <begin position="22"/>
        <end position="292"/>
    </location>
</feature>
<dbReference type="InterPro" id="IPR038467">
    <property type="entry name" value="RF3_dom_3_sf"/>
</dbReference>
<dbReference type="Pfam" id="PF16658">
    <property type="entry name" value="RF3_C"/>
    <property type="match status" value="1"/>
</dbReference>
<dbReference type="InterPro" id="IPR005225">
    <property type="entry name" value="Small_GTP-bd"/>
</dbReference>
<organism evidence="10 11">
    <name type="scientific">Nocardia huaxiensis</name>
    <dbReference type="NCBI Taxonomy" id="2755382"/>
    <lineage>
        <taxon>Bacteria</taxon>
        <taxon>Bacillati</taxon>
        <taxon>Actinomycetota</taxon>
        <taxon>Actinomycetes</taxon>
        <taxon>Mycobacteriales</taxon>
        <taxon>Nocardiaceae</taxon>
        <taxon>Nocardia</taxon>
    </lineage>
</organism>
<dbReference type="Pfam" id="PF00009">
    <property type="entry name" value="GTP_EFTU"/>
    <property type="match status" value="1"/>
</dbReference>
<dbReference type="InterPro" id="IPR031157">
    <property type="entry name" value="G_TR_CS"/>
</dbReference>
<dbReference type="InterPro" id="IPR053905">
    <property type="entry name" value="EF-G-like_DII"/>
</dbReference>
<dbReference type="InterPro" id="IPR035647">
    <property type="entry name" value="EFG_III/V"/>
</dbReference>
<dbReference type="GO" id="GO:0006449">
    <property type="term" value="P:regulation of translational termination"/>
    <property type="evidence" value="ECO:0007669"/>
    <property type="project" value="UniProtKB-UniRule"/>
</dbReference>
<dbReference type="Gene3D" id="3.30.70.3280">
    <property type="entry name" value="Peptide chain release factor 3, domain III"/>
    <property type="match status" value="1"/>
</dbReference>
<dbReference type="InterPro" id="IPR041732">
    <property type="entry name" value="RF3_GTP-bd"/>
</dbReference>
<comment type="caution">
    <text evidence="7">Lacks conserved residue(s) required for the propagation of feature annotation.</text>
</comment>
<dbReference type="HAMAP" id="MF_00072">
    <property type="entry name" value="Rel_fac_3"/>
    <property type="match status" value="1"/>
</dbReference>
<name>A0A7D6ZZS9_9NOCA</name>
<dbReference type="GO" id="GO:0005829">
    <property type="term" value="C:cytosol"/>
    <property type="evidence" value="ECO:0007669"/>
    <property type="project" value="TreeGrafter"/>
</dbReference>
<dbReference type="SUPFAM" id="SSF52540">
    <property type="entry name" value="P-loop containing nucleoside triphosphate hydrolases"/>
    <property type="match status" value="1"/>
</dbReference>